<dbReference type="RefSeq" id="WP_216339148.1">
    <property type="nucleotide sequence ID" value="NZ_JAHLEM010000010.1"/>
</dbReference>
<keyword evidence="1" id="KW-0413">Isomerase</keyword>
<keyword evidence="4" id="KW-1185">Reference proteome</keyword>
<evidence type="ECO:0000259" key="2">
    <source>
        <dbReference type="Pfam" id="PF01323"/>
    </source>
</evidence>
<evidence type="ECO:0000313" key="3">
    <source>
        <dbReference type="EMBL" id="MBU3862707.1"/>
    </source>
</evidence>
<name>A0ABS6C728_9ACTN</name>
<evidence type="ECO:0000313" key="4">
    <source>
        <dbReference type="Proteomes" id="UP000720508"/>
    </source>
</evidence>
<comment type="catalytic activity">
    <reaction evidence="1">
        <text>2-hydroxychromene-2-carboxylate = (3E)-4-(2-hydroxyphenyl)-2-oxobut-3-enoate</text>
        <dbReference type="Rhea" id="RHEA:27401"/>
        <dbReference type="ChEBI" id="CHEBI:59350"/>
        <dbReference type="ChEBI" id="CHEBI:59353"/>
        <dbReference type="EC" id="5.99.1.4"/>
    </reaction>
</comment>
<protein>
    <recommendedName>
        <fullName evidence="1">2-hydroxychromene-2-carboxylate isomerase</fullName>
        <ecNumber evidence="1">5.99.1.4</ecNumber>
    </recommendedName>
</protein>
<dbReference type="EC" id="5.99.1.4" evidence="1"/>
<feature type="domain" description="DSBA-like thioredoxin" evidence="2">
    <location>
        <begin position="7"/>
        <end position="200"/>
    </location>
</feature>
<dbReference type="InterPro" id="IPR001853">
    <property type="entry name" value="DSBA-like_thioredoxin_dom"/>
</dbReference>
<dbReference type="InterPro" id="IPR014440">
    <property type="entry name" value="HCCAis_GSTk"/>
</dbReference>
<comment type="caution">
    <text evidence="3">The sequence shown here is derived from an EMBL/GenBank/DDBJ whole genome shotgun (WGS) entry which is preliminary data.</text>
</comment>
<gene>
    <name evidence="3" type="ORF">KN815_00795</name>
</gene>
<dbReference type="PANTHER" id="PTHR42943:SF2">
    <property type="entry name" value="GLUTATHIONE S-TRANSFERASE KAPPA 1"/>
    <property type="match status" value="1"/>
</dbReference>
<proteinExistence type="inferred from homology"/>
<evidence type="ECO:0000256" key="1">
    <source>
        <dbReference type="PIRNR" id="PIRNR006386"/>
    </source>
</evidence>
<comment type="similarity">
    <text evidence="1">Belongs to the GST superfamily. NadH family.</text>
</comment>
<accession>A0ABS6C728</accession>
<dbReference type="Proteomes" id="UP000720508">
    <property type="component" value="Unassembled WGS sequence"/>
</dbReference>
<reference evidence="3 4" key="1">
    <citation type="submission" date="2021-06" db="EMBL/GenBank/DDBJ databases">
        <authorList>
            <person name="Pan X."/>
        </authorList>
    </citation>
    <scope>NUCLEOTIDE SEQUENCE [LARGE SCALE GENOMIC DNA]</scope>
    <source>
        <strain evidence="3 4">4503</strain>
    </source>
</reference>
<dbReference type="Pfam" id="PF01323">
    <property type="entry name" value="DSBA"/>
    <property type="match status" value="1"/>
</dbReference>
<dbReference type="EMBL" id="JAHLEM010000010">
    <property type="protein sequence ID" value="MBU3862707.1"/>
    <property type="molecule type" value="Genomic_DNA"/>
</dbReference>
<organism evidence="3 4">
    <name type="scientific">Streptomyces niphimycinicus</name>
    <dbReference type="NCBI Taxonomy" id="2842201"/>
    <lineage>
        <taxon>Bacteria</taxon>
        <taxon>Bacillati</taxon>
        <taxon>Actinomycetota</taxon>
        <taxon>Actinomycetes</taxon>
        <taxon>Kitasatosporales</taxon>
        <taxon>Streptomycetaceae</taxon>
        <taxon>Streptomyces</taxon>
    </lineage>
</organism>
<dbReference type="InterPro" id="IPR051924">
    <property type="entry name" value="GST_Kappa/NadH"/>
</dbReference>
<dbReference type="PANTHER" id="PTHR42943">
    <property type="entry name" value="GLUTATHIONE S-TRANSFERASE KAPPA"/>
    <property type="match status" value="1"/>
</dbReference>
<dbReference type="PIRSF" id="PIRSF006386">
    <property type="entry name" value="HCCAis_GSTk"/>
    <property type="match status" value="1"/>
</dbReference>
<sequence length="243" mass="27764">MKRRPRLYFNLRSPFSWMGLKRLEERFPQAPEVIEYYPYWDPDEKTRAALEERDSGFHYTQMSKAKHLYILQDTKRLSTRYGYTMSWPVDVDPWWELPHLAWLKARHLGRERDFYAAVSAARWERGENICDTEVLHRVAEAAGFDGDEMVAAAHDPALRAEGVDALAAAYDDDVFGIPYFKVGRHRFWGLDRVDGFLDELIPALRKAGVDVAEPVPEAIDDPLPAALLERVGAYDSDSAGGCG</sequence>